<dbReference type="SMART" id="SM00966">
    <property type="entry name" value="SpoVT_AbrB"/>
    <property type="match status" value="1"/>
</dbReference>
<evidence type="ECO:0000313" key="3">
    <source>
        <dbReference type="EMBL" id="BDI03370.1"/>
    </source>
</evidence>
<feature type="region of interest" description="Disordered" evidence="1">
    <location>
        <begin position="99"/>
        <end position="123"/>
    </location>
</feature>
<dbReference type="Proteomes" id="UP001057498">
    <property type="component" value="Chromosome"/>
</dbReference>
<proteinExistence type="predicted"/>
<accession>A0ABN6PIC4</accession>
<sequence>MSTATLTRSGKVEIPADILARHGLRPGARLEVVDEGSSIRLIVANERPASDPQAGYGMFKAKPRAVGDVGPRNLSEFDLAGCSAGFGGRSIADRLAMPAQSQQMDFDPPTLLDLPRPADVSAD</sequence>
<dbReference type="RefSeq" id="WP_251971663.1">
    <property type="nucleotide sequence ID" value="NZ_AP025730.1"/>
</dbReference>
<dbReference type="InterPro" id="IPR037914">
    <property type="entry name" value="SpoVT-AbrB_sf"/>
</dbReference>
<evidence type="ECO:0000259" key="2">
    <source>
        <dbReference type="SMART" id="SM00966"/>
    </source>
</evidence>
<keyword evidence="4" id="KW-1185">Reference proteome</keyword>
<name>A0ABN6PIC4_9BURK</name>
<reference evidence="3" key="1">
    <citation type="submission" date="2022-04" db="EMBL/GenBank/DDBJ databases">
        <title>Whole genome sequence of Sphaerotilus sp. FB-5.</title>
        <authorList>
            <person name="Takeda M."/>
            <person name="Narihara S."/>
            <person name="Akimoto M."/>
            <person name="Akimoto R."/>
            <person name="Nishiyashiki S."/>
            <person name="Murakami T."/>
        </authorList>
    </citation>
    <scope>NUCLEOTIDE SEQUENCE</scope>
    <source>
        <strain evidence="3">FB-5</strain>
    </source>
</reference>
<dbReference type="EMBL" id="AP025730">
    <property type="protein sequence ID" value="BDI03370.1"/>
    <property type="molecule type" value="Genomic_DNA"/>
</dbReference>
<organism evidence="3 4">
    <name type="scientific">Sphaerotilus microaerophilus</name>
    <dbReference type="NCBI Taxonomy" id="2914710"/>
    <lineage>
        <taxon>Bacteria</taxon>
        <taxon>Pseudomonadati</taxon>
        <taxon>Pseudomonadota</taxon>
        <taxon>Betaproteobacteria</taxon>
        <taxon>Burkholderiales</taxon>
        <taxon>Sphaerotilaceae</taxon>
        <taxon>Sphaerotilus</taxon>
    </lineage>
</organism>
<evidence type="ECO:0000313" key="4">
    <source>
        <dbReference type="Proteomes" id="UP001057498"/>
    </source>
</evidence>
<protein>
    <recommendedName>
        <fullName evidence="2">SpoVT-AbrB domain-containing protein</fullName>
    </recommendedName>
</protein>
<gene>
    <name evidence="3" type="ORF">CATMQ487_03400</name>
</gene>
<dbReference type="SUPFAM" id="SSF89447">
    <property type="entry name" value="AbrB/MazE/MraZ-like"/>
    <property type="match status" value="1"/>
</dbReference>
<evidence type="ECO:0000256" key="1">
    <source>
        <dbReference type="SAM" id="MobiDB-lite"/>
    </source>
</evidence>
<dbReference type="InterPro" id="IPR007159">
    <property type="entry name" value="SpoVT-AbrB_dom"/>
</dbReference>
<feature type="domain" description="SpoVT-AbrB" evidence="2">
    <location>
        <begin position="4"/>
        <end position="49"/>
    </location>
</feature>